<dbReference type="Gene3D" id="1.10.10.10">
    <property type="entry name" value="Winged helix-like DNA-binding domain superfamily/Winged helix DNA-binding domain"/>
    <property type="match status" value="1"/>
</dbReference>
<dbReference type="InterPro" id="IPR005119">
    <property type="entry name" value="LysR_subst-bd"/>
</dbReference>
<feature type="domain" description="HTH lysR-type" evidence="5">
    <location>
        <begin position="15"/>
        <end position="72"/>
    </location>
</feature>
<evidence type="ECO:0000313" key="7">
    <source>
        <dbReference type="Proteomes" id="UP001629230"/>
    </source>
</evidence>
<evidence type="ECO:0000313" key="6">
    <source>
        <dbReference type="EMBL" id="MFM0005110.1"/>
    </source>
</evidence>
<dbReference type="InterPro" id="IPR036388">
    <property type="entry name" value="WH-like_DNA-bd_sf"/>
</dbReference>
<proteinExistence type="inferred from homology"/>
<dbReference type="InterPro" id="IPR036390">
    <property type="entry name" value="WH_DNA-bd_sf"/>
</dbReference>
<comment type="caution">
    <text evidence="6">The sequence shown here is derived from an EMBL/GenBank/DDBJ whole genome shotgun (WGS) entry which is preliminary data.</text>
</comment>
<evidence type="ECO:0000256" key="1">
    <source>
        <dbReference type="ARBA" id="ARBA00009437"/>
    </source>
</evidence>
<protein>
    <submittedName>
        <fullName evidence="6">LysR substrate-binding domain-containing protein</fullName>
    </submittedName>
</protein>
<dbReference type="SUPFAM" id="SSF53850">
    <property type="entry name" value="Periplasmic binding protein-like II"/>
    <property type="match status" value="1"/>
</dbReference>
<evidence type="ECO:0000256" key="3">
    <source>
        <dbReference type="ARBA" id="ARBA00023125"/>
    </source>
</evidence>
<dbReference type="PANTHER" id="PTHR30419">
    <property type="entry name" value="HTH-TYPE TRANSCRIPTIONAL REGULATOR YBHD"/>
    <property type="match status" value="1"/>
</dbReference>
<reference evidence="6 7" key="1">
    <citation type="journal article" date="2024" name="Chem. Sci.">
        <title>Discovery of megapolipeptins by genome mining of a Burkholderiales bacteria collection.</title>
        <authorList>
            <person name="Paulo B.S."/>
            <person name="Recchia M.J.J."/>
            <person name="Lee S."/>
            <person name="Fergusson C.H."/>
            <person name="Romanowski S.B."/>
            <person name="Hernandez A."/>
            <person name="Krull N."/>
            <person name="Liu D.Y."/>
            <person name="Cavanagh H."/>
            <person name="Bos A."/>
            <person name="Gray C.A."/>
            <person name="Murphy B.T."/>
            <person name="Linington R.G."/>
            <person name="Eustaquio A.S."/>
        </authorList>
    </citation>
    <scope>NUCLEOTIDE SEQUENCE [LARGE SCALE GENOMIC DNA]</scope>
    <source>
        <strain evidence="6 7">RL17-350-BIC-A</strain>
    </source>
</reference>
<name>A0ABW9AX86_9BURK</name>
<dbReference type="PROSITE" id="PS50931">
    <property type="entry name" value="HTH_LYSR"/>
    <property type="match status" value="1"/>
</dbReference>
<dbReference type="Pfam" id="PF00126">
    <property type="entry name" value="HTH_1"/>
    <property type="match status" value="1"/>
</dbReference>
<dbReference type="InterPro" id="IPR000847">
    <property type="entry name" value="LysR_HTH_N"/>
</dbReference>
<gene>
    <name evidence="6" type="ORF">PQR57_29385</name>
</gene>
<dbReference type="Proteomes" id="UP001629230">
    <property type="component" value="Unassembled WGS sequence"/>
</dbReference>
<dbReference type="Gene3D" id="3.40.190.290">
    <property type="match status" value="1"/>
</dbReference>
<evidence type="ECO:0000259" key="5">
    <source>
        <dbReference type="PROSITE" id="PS50931"/>
    </source>
</evidence>
<comment type="similarity">
    <text evidence="1">Belongs to the LysR transcriptional regulatory family.</text>
</comment>
<sequence>MRQYPLSQIGLSRNIRLSQLLIFDRVMETGSILHAANEMGLSQPAVTKVIQELEQSLQGALFSRSNRGVIPSDLGRVVSRRVKSLLAEFRHMSEEVDEFRFGAAGHIVVGTLISASAHLLPAAITLLKARSPSVLVTVREGPTAQLFPSLATGEIDLVIGRIPEGDLPLSDAFPLTHHTLYEDLLAVVVGAEHDLASAPISSLNDLARTPWILPTLESPLRRAVERMFRGAGLELPTDLVESMSIFTNLGLLLDSPRVAIMPQVAALQFVRYGLLKILNIRETGSFGAVGFSVRSGKPLTPASEIFIACLREVASGYSSS</sequence>
<accession>A0ABW9AX86</accession>
<dbReference type="SUPFAM" id="SSF46785">
    <property type="entry name" value="Winged helix' DNA-binding domain"/>
    <property type="match status" value="1"/>
</dbReference>
<evidence type="ECO:0000256" key="2">
    <source>
        <dbReference type="ARBA" id="ARBA00023015"/>
    </source>
</evidence>
<dbReference type="EMBL" id="JAQQEZ010000026">
    <property type="protein sequence ID" value="MFM0005110.1"/>
    <property type="molecule type" value="Genomic_DNA"/>
</dbReference>
<keyword evidence="4" id="KW-0804">Transcription</keyword>
<dbReference type="PRINTS" id="PR00039">
    <property type="entry name" value="HTHLYSR"/>
</dbReference>
<dbReference type="Pfam" id="PF03466">
    <property type="entry name" value="LysR_substrate"/>
    <property type="match status" value="1"/>
</dbReference>
<organism evidence="6 7">
    <name type="scientific">Paraburkholderia dipogonis</name>
    <dbReference type="NCBI Taxonomy" id="1211383"/>
    <lineage>
        <taxon>Bacteria</taxon>
        <taxon>Pseudomonadati</taxon>
        <taxon>Pseudomonadota</taxon>
        <taxon>Betaproteobacteria</taxon>
        <taxon>Burkholderiales</taxon>
        <taxon>Burkholderiaceae</taxon>
        <taxon>Paraburkholderia</taxon>
    </lineage>
</organism>
<keyword evidence="2" id="KW-0805">Transcription regulation</keyword>
<keyword evidence="7" id="KW-1185">Reference proteome</keyword>
<evidence type="ECO:0000256" key="4">
    <source>
        <dbReference type="ARBA" id="ARBA00023163"/>
    </source>
</evidence>
<keyword evidence="3" id="KW-0238">DNA-binding</keyword>
<dbReference type="PANTHER" id="PTHR30419:SF8">
    <property type="entry name" value="NITROGEN ASSIMILATION TRANSCRIPTIONAL ACTIVATOR-RELATED"/>
    <property type="match status" value="1"/>
</dbReference>
<dbReference type="InterPro" id="IPR050950">
    <property type="entry name" value="HTH-type_LysR_regulators"/>
</dbReference>